<reference evidence="10" key="1">
    <citation type="submission" date="2025-08" db="UniProtKB">
        <authorList>
            <consortium name="Ensembl"/>
        </authorList>
    </citation>
    <scope>IDENTIFICATION</scope>
</reference>
<sequence length="260" mass="28737">MITRRRGRMLNSTVEEEQPVEVEVCASDLSPSEAFPAEDLDAAVMELDNLFGIDDFKWTLDRDPTSPLFDMELSQLGVYGGEEQDPSCGVSSASSPERRDGDFKTRHRQSNAGHGLNKNAIAARLNRIKKKEYVNTLEKKVTGLSSENSSLKRENTQLTKRVEELENETRYLRAVLANESMLAQLLARLSGVNGMKLSSSLFQGAAADSNDHDYALPRKRVKVEEKGETSGGVCLHVDRNHVSVEFCPKCAESASAALKM</sequence>
<dbReference type="InterPro" id="IPR004827">
    <property type="entry name" value="bZIP"/>
</dbReference>
<dbReference type="AlphaFoldDB" id="A0A8C6WEJ5"/>
<proteinExistence type="predicted"/>
<dbReference type="Ensembl" id="ENSNMLT00000001765.1">
    <property type="protein sequence ID" value="ENSNMLP00000001538.1"/>
    <property type="gene ID" value="ENSNMLG00000001149.1"/>
</dbReference>
<organism evidence="10 11">
    <name type="scientific">Neogobius melanostomus</name>
    <name type="common">round goby</name>
    <dbReference type="NCBI Taxonomy" id="47308"/>
    <lineage>
        <taxon>Eukaryota</taxon>
        <taxon>Metazoa</taxon>
        <taxon>Chordata</taxon>
        <taxon>Craniata</taxon>
        <taxon>Vertebrata</taxon>
        <taxon>Euteleostomi</taxon>
        <taxon>Actinopterygii</taxon>
        <taxon>Neopterygii</taxon>
        <taxon>Teleostei</taxon>
        <taxon>Neoteleostei</taxon>
        <taxon>Acanthomorphata</taxon>
        <taxon>Gobiaria</taxon>
        <taxon>Gobiiformes</taxon>
        <taxon>Gobioidei</taxon>
        <taxon>Gobiidae</taxon>
        <taxon>Benthophilinae</taxon>
        <taxon>Neogobiini</taxon>
        <taxon>Neogobius</taxon>
    </lineage>
</organism>
<protein>
    <recommendedName>
        <fullName evidence="6">X-box-binding protein 1</fullName>
    </recommendedName>
</protein>
<evidence type="ECO:0000256" key="8">
    <source>
        <dbReference type="SAM" id="MobiDB-lite"/>
    </source>
</evidence>
<evidence type="ECO:0000313" key="11">
    <source>
        <dbReference type="Proteomes" id="UP000694523"/>
    </source>
</evidence>
<reference evidence="10" key="2">
    <citation type="submission" date="2025-09" db="UniProtKB">
        <authorList>
            <consortium name="Ensembl"/>
        </authorList>
    </citation>
    <scope>IDENTIFICATION</scope>
</reference>
<accession>A0A8C6WEJ5</accession>
<evidence type="ECO:0000256" key="7">
    <source>
        <dbReference type="SAM" id="Coils"/>
    </source>
</evidence>
<feature type="region of interest" description="Disordered" evidence="8">
    <location>
        <begin position="80"/>
        <end position="116"/>
    </location>
</feature>
<evidence type="ECO:0000256" key="2">
    <source>
        <dbReference type="ARBA" id="ARBA00023015"/>
    </source>
</evidence>
<evidence type="ECO:0000256" key="3">
    <source>
        <dbReference type="ARBA" id="ARBA00023125"/>
    </source>
</evidence>
<keyword evidence="3" id="KW-0238">DNA-binding</keyword>
<evidence type="ECO:0000256" key="4">
    <source>
        <dbReference type="ARBA" id="ARBA00023163"/>
    </source>
</evidence>
<keyword evidence="1" id="KW-0832">Ubl conjugation</keyword>
<dbReference type="InterPro" id="IPR052470">
    <property type="entry name" value="ER_Stress-Reg_TF"/>
</dbReference>
<dbReference type="SUPFAM" id="SSF57959">
    <property type="entry name" value="Leucine zipper domain"/>
    <property type="match status" value="1"/>
</dbReference>
<dbReference type="PANTHER" id="PTHR46542">
    <property type="entry name" value="X-BOX BINDING PROTEIN 1"/>
    <property type="match status" value="1"/>
</dbReference>
<keyword evidence="7" id="KW-0175">Coiled coil</keyword>
<dbReference type="GO" id="GO:0005634">
    <property type="term" value="C:nucleus"/>
    <property type="evidence" value="ECO:0007669"/>
    <property type="project" value="TreeGrafter"/>
</dbReference>
<evidence type="ECO:0000259" key="9">
    <source>
        <dbReference type="PROSITE" id="PS50217"/>
    </source>
</evidence>
<dbReference type="Proteomes" id="UP000694523">
    <property type="component" value="Unplaced"/>
</dbReference>
<dbReference type="CDD" id="cd14706">
    <property type="entry name" value="bZIP_CREBZF"/>
    <property type="match status" value="1"/>
</dbReference>
<keyword evidence="4" id="KW-0804">Transcription</keyword>
<dbReference type="Pfam" id="PF00170">
    <property type="entry name" value="bZIP_1"/>
    <property type="match status" value="1"/>
</dbReference>
<dbReference type="GO" id="GO:0000977">
    <property type="term" value="F:RNA polymerase II transcription regulatory region sequence-specific DNA binding"/>
    <property type="evidence" value="ECO:0007669"/>
    <property type="project" value="TreeGrafter"/>
</dbReference>
<dbReference type="Gene3D" id="1.20.5.170">
    <property type="match status" value="1"/>
</dbReference>
<evidence type="ECO:0000256" key="1">
    <source>
        <dbReference type="ARBA" id="ARBA00022843"/>
    </source>
</evidence>
<keyword evidence="11" id="KW-1185">Reference proteome</keyword>
<keyword evidence="5" id="KW-0539">Nucleus</keyword>
<feature type="domain" description="BZIP" evidence="9">
    <location>
        <begin position="118"/>
        <end position="172"/>
    </location>
</feature>
<dbReference type="FunFam" id="1.20.5.170:FF:000125">
    <property type="entry name" value="LAS1-like, ribosome biogenesis factor"/>
    <property type="match status" value="1"/>
</dbReference>
<dbReference type="GO" id="GO:0000981">
    <property type="term" value="F:DNA-binding transcription factor activity, RNA polymerase II-specific"/>
    <property type="evidence" value="ECO:0007669"/>
    <property type="project" value="TreeGrafter"/>
</dbReference>
<evidence type="ECO:0000256" key="6">
    <source>
        <dbReference type="ARBA" id="ARBA00040165"/>
    </source>
</evidence>
<dbReference type="InterPro" id="IPR046347">
    <property type="entry name" value="bZIP_sf"/>
</dbReference>
<evidence type="ECO:0000313" key="10">
    <source>
        <dbReference type="Ensembl" id="ENSNMLP00000001538.1"/>
    </source>
</evidence>
<dbReference type="SMART" id="SM00338">
    <property type="entry name" value="BRLZ"/>
    <property type="match status" value="1"/>
</dbReference>
<dbReference type="PROSITE" id="PS50217">
    <property type="entry name" value="BZIP"/>
    <property type="match status" value="1"/>
</dbReference>
<keyword evidence="2" id="KW-0805">Transcription regulation</keyword>
<evidence type="ECO:0000256" key="5">
    <source>
        <dbReference type="ARBA" id="ARBA00023242"/>
    </source>
</evidence>
<dbReference type="PANTHER" id="PTHR46542:SF1">
    <property type="entry name" value="X-BOX BINDING PROTEIN 1"/>
    <property type="match status" value="1"/>
</dbReference>
<name>A0A8C6WEJ5_9GOBI</name>
<feature type="coiled-coil region" evidence="7">
    <location>
        <begin position="134"/>
        <end position="175"/>
    </location>
</feature>